<gene>
    <name evidence="2" type="ORF">SO802_015169</name>
</gene>
<comment type="caution">
    <text evidence="2">The sequence shown here is derived from an EMBL/GenBank/DDBJ whole genome shotgun (WGS) entry which is preliminary data.</text>
</comment>
<feature type="compositionally biased region" description="Basic and acidic residues" evidence="1">
    <location>
        <begin position="127"/>
        <end position="157"/>
    </location>
</feature>
<dbReference type="EMBL" id="JAZDWU010000005">
    <property type="protein sequence ID" value="KAL0001388.1"/>
    <property type="molecule type" value="Genomic_DNA"/>
</dbReference>
<reference evidence="2 3" key="1">
    <citation type="submission" date="2024-01" db="EMBL/GenBank/DDBJ databases">
        <title>A telomere-to-telomere, gap-free genome of sweet tea (Lithocarpus litseifolius).</title>
        <authorList>
            <person name="Zhou J."/>
        </authorList>
    </citation>
    <scope>NUCLEOTIDE SEQUENCE [LARGE SCALE GENOMIC DNA]</scope>
    <source>
        <strain evidence="2">Zhou-2022a</strain>
        <tissue evidence="2">Leaf</tissue>
    </source>
</reference>
<feature type="region of interest" description="Disordered" evidence="1">
    <location>
        <begin position="1"/>
        <end position="44"/>
    </location>
</feature>
<feature type="compositionally biased region" description="Gly residues" evidence="1">
    <location>
        <begin position="1"/>
        <end position="16"/>
    </location>
</feature>
<evidence type="ECO:0000313" key="3">
    <source>
        <dbReference type="Proteomes" id="UP001459277"/>
    </source>
</evidence>
<evidence type="ECO:0000313" key="2">
    <source>
        <dbReference type="EMBL" id="KAL0001388.1"/>
    </source>
</evidence>
<organism evidence="2 3">
    <name type="scientific">Lithocarpus litseifolius</name>
    <dbReference type="NCBI Taxonomy" id="425828"/>
    <lineage>
        <taxon>Eukaryota</taxon>
        <taxon>Viridiplantae</taxon>
        <taxon>Streptophyta</taxon>
        <taxon>Embryophyta</taxon>
        <taxon>Tracheophyta</taxon>
        <taxon>Spermatophyta</taxon>
        <taxon>Magnoliopsida</taxon>
        <taxon>eudicotyledons</taxon>
        <taxon>Gunneridae</taxon>
        <taxon>Pentapetalae</taxon>
        <taxon>rosids</taxon>
        <taxon>fabids</taxon>
        <taxon>Fagales</taxon>
        <taxon>Fagaceae</taxon>
        <taxon>Lithocarpus</taxon>
    </lineage>
</organism>
<dbReference type="AlphaFoldDB" id="A0AAW2CVC4"/>
<protein>
    <submittedName>
        <fullName evidence="2">Uncharacterized protein</fullName>
    </submittedName>
</protein>
<sequence>MAVRGGGERGGYGGGRPRGDSRRGGGRRARREVGPSHEARTSRQIQIIDELCAGLKDMLVQKQTRAGHKREFAFAMKAQSEICGSLGQTRPKKTQNEAVATNRSKKLKKSDLKETNRLKNRKRKRKTATEKGERDREIERQRNREAEIERRAPLPSP</sequence>
<keyword evidence="3" id="KW-1185">Reference proteome</keyword>
<feature type="compositionally biased region" description="Basic and acidic residues" evidence="1">
    <location>
        <begin position="31"/>
        <end position="41"/>
    </location>
</feature>
<evidence type="ECO:0000256" key="1">
    <source>
        <dbReference type="SAM" id="MobiDB-lite"/>
    </source>
</evidence>
<accession>A0AAW2CVC4</accession>
<proteinExistence type="predicted"/>
<feature type="region of interest" description="Disordered" evidence="1">
    <location>
        <begin position="85"/>
        <end position="157"/>
    </location>
</feature>
<name>A0AAW2CVC4_9ROSI</name>
<dbReference type="Proteomes" id="UP001459277">
    <property type="component" value="Unassembled WGS sequence"/>
</dbReference>